<reference evidence="1" key="1">
    <citation type="submission" date="2023-01" db="EMBL/GenBank/DDBJ databases">
        <authorList>
            <person name="Piombo E."/>
        </authorList>
    </citation>
    <scope>NUCLEOTIDE SEQUENCE</scope>
</reference>
<evidence type="ECO:0000313" key="2">
    <source>
        <dbReference type="Proteomes" id="UP001160390"/>
    </source>
</evidence>
<keyword evidence="2" id="KW-1185">Reference proteome</keyword>
<name>A0AA35LYR5_9HYPO</name>
<accession>A0AA35LYR5</accession>
<protein>
    <submittedName>
        <fullName evidence="1">Uncharacterized protein</fullName>
    </submittedName>
</protein>
<sequence>MSFTFSSTSLVVQNKPNVAWQSKLVLGLADQCVPGPRVVLTVEFEQTKHCIRDVFAPCIIYGQ</sequence>
<dbReference type="EMBL" id="CABFNP030000789">
    <property type="protein sequence ID" value="CAI6086870.1"/>
    <property type="molecule type" value="Genomic_DNA"/>
</dbReference>
<organism evidence="1 2">
    <name type="scientific">Clonostachys chloroleuca</name>
    <dbReference type="NCBI Taxonomy" id="1926264"/>
    <lineage>
        <taxon>Eukaryota</taxon>
        <taxon>Fungi</taxon>
        <taxon>Dikarya</taxon>
        <taxon>Ascomycota</taxon>
        <taxon>Pezizomycotina</taxon>
        <taxon>Sordariomycetes</taxon>
        <taxon>Hypocreomycetidae</taxon>
        <taxon>Hypocreales</taxon>
        <taxon>Bionectriaceae</taxon>
        <taxon>Clonostachys</taxon>
    </lineage>
</organism>
<dbReference type="Proteomes" id="UP001160390">
    <property type="component" value="Unassembled WGS sequence"/>
</dbReference>
<dbReference type="AlphaFoldDB" id="A0AA35LYR5"/>
<evidence type="ECO:0000313" key="1">
    <source>
        <dbReference type="EMBL" id="CAI6086870.1"/>
    </source>
</evidence>
<proteinExistence type="predicted"/>
<gene>
    <name evidence="1" type="ORF">CCHLO57077_00009881</name>
</gene>
<comment type="caution">
    <text evidence="1">The sequence shown here is derived from an EMBL/GenBank/DDBJ whole genome shotgun (WGS) entry which is preliminary data.</text>
</comment>